<gene>
    <name evidence="9" type="ORF">LTR24_009534</name>
</gene>
<evidence type="ECO:0000313" key="9">
    <source>
        <dbReference type="EMBL" id="KAK5077555.1"/>
    </source>
</evidence>
<feature type="region of interest" description="Disordered" evidence="6">
    <location>
        <begin position="769"/>
        <end position="809"/>
    </location>
</feature>
<feature type="compositionally biased region" description="Pro residues" evidence="6">
    <location>
        <begin position="588"/>
        <end position="599"/>
    </location>
</feature>
<feature type="compositionally biased region" description="Polar residues" evidence="6">
    <location>
        <begin position="959"/>
        <end position="968"/>
    </location>
</feature>
<feature type="compositionally biased region" description="Basic and acidic residues" evidence="6">
    <location>
        <begin position="1325"/>
        <end position="1339"/>
    </location>
</feature>
<evidence type="ECO:0000256" key="2">
    <source>
        <dbReference type="ARBA" id="ARBA00022553"/>
    </source>
</evidence>
<reference evidence="9 10" key="1">
    <citation type="submission" date="2023-08" db="EMBL/GenBank/DDBJ databases">
        <title>Black Yeasts Isolated from many extreme environments.</title>
        <authorList>
            <person name="Coleine C."/>
            <person name="Stajich J.E."/>
            <person name="Selbmann L."/>
        </authorList>
    </citation>
    <scope>NUCLEOTIDE SEQUENCE [LARGE SCALE GENOMIC DNA]</scope>
    <source>
        <strain evidence="9 10">CCFEE 5885</strain>
    </source>
</reference>
<evidence type="ECO:0000256" key="5">
    <source>
        <dbReference type="ARBA" id="ARBA00023242"/>
    </source>
</evidence>
<feature type="compositionally biased region" description="Polar residues" evidence="6">
    <location>
        <begin position="792"/>
        <end position="809"/>
    </location>
</feature>
<keyword evidence="2" id="KW-0597">Phosphoprotein</keyword>
<keyword evidence="3" id="KW-0238">DNA-binding</keyword>
<feature type="region of interest" description="Disordered" evidence="6">
    <location>
        <begin position="1588"/>
        <end position="1669"/>
    </location>
</feature>
<feature type="region of interest" description="Disordered" evidence="6">
    <location>
        <begin position="1108"/>
        <end position="1139"/>
    </location>
</feature>
<accession>A0ABR0JWM8</accession>
<organism evidence="9 10">
    <name type="scientific">Lithohypha guttulata</name>
    <dbReference type="NCBI Taxonomy" id="1690604"/>
    <lineage>
        <taxon>Eukaryota</taxon>
        <taxon>Fungi</taxon>
        <taxon>Dikarya</taxon>
        <taxon>Ascomycota</taxon>
        <taxon>Pezizomycotina</taxon>
        <taxon>Eurotiomycetes</taxon>
        <taxon>Chaetothyriomycetidae</taxon>
        <taxon>Chaetothyriales</taxon>
        <taxon>Trichomeriaceae</taxon>
        <taxon>Lithohypha</taxon>
    </lineage>
</organism>
<dbReference type="PANTHER" id="PTHR15180">
    <property type="entry name" value="GENERAL TRANSCRIPTION FACTOR 3C POLYPEPTIDE 1"/>
    <property type="match status" value="1"/>
</dbReference>
<keyword evidence="10" id="KW-1185">Reference proteome</keyword>
<evidence type="ECO:0000256" key="1">
    <source>
        <dbReference type="ARBA" id="ARBA00004123"/>
    </source>
</evidence>
<keyword evidence="5" id="KW-0539">Nucleus</keyword>
<feature type="region of interest" description="Disordered" evidence="6">
    <location>
        <begin position="368"/>
        <end position="396"/>
    </location>
</feature>
<feature type="compositionally biased region" description="Basic and acidic residues" evidence="6">
    <location>
        <begin position="931"/>
        <end position="941"/>
    </location>
</feature>
<feature type="compositionally biased region" description="Low complexity" evidence="6">
    <location>
        <begin position="1175"/>
        <end position="1187"/>
    </location>
</feature>
<feature type="compositionally biased region" description="Low complexity" evidence="6">
    <location>
        <begin position="1125"/>
        <end position="1139"/>
    </location>
</feature>
<feature type="region of interest" description="Disordered" evidence="6">
    <location>
        <begin position="575"/>
        <end position="617"/>
    </location>
</feature>
<dbReference type="Pfam" id="PF20222">
    <property type="entry name" value="DUF6581"/>
    <property type="match status" value="1"/>
</dbReference>
<comment type="subcellular location">
    <subcellularLocation>
        <location evidence="1">Nucleus</location>
    </subcellularLocation>
</comment>
<dbReference type="PANTHER" id="PTHR15180:SF1">
    <property type="entry name" value="GENERAL TRANSCRIPTION FACTOR 3C POLYPEPTIDE 1"/>
    <property type="match status" value="1"/>
</dbReference>
<feature type="domain" description="Transcription factor tau subunit sfc3/Tfc3 C-terminal" evidence="8">
    <location>
        <begin position="1668"/>
        <end position="2112"/>
    </location>
</feature>
<dbReference type="EMBL" id="JAVRRG010000214">
    <property type="protein sequence ID" value="KAK5077555.1"/>
    <property type="molecule type" value="Genomic_DNA"/>
</dbReference>
<protein>
    <recommendedName>
        <fullName evidence="11">B-block binding subunit of TFIIIC domain-containing protein</fullName>
    </recommendedName>
</protein>
<proteinExistence type="predicted"/>
<evidence type="ECO:0000256" key="3">
    <source>
        <dbReference type="ARBA" id="ARBA00023125"/>
    </source>
</evidence>
<keyword evidence="4" id="KW-0804">Transcription</keyword>
<evidence type="ECO:0000313" key="10">
    <source>
        <dbReference type="Proteomes" id="UP001345013"/>
    </source>
</evidence>
<feature type="region of interest" description="Disordered" evidence="6">
    <location>
        <begin position="1321"/>
        <end position="1386"/>
    </location>
</feature>
<dbReference type="Proteomes" id="UP001345013">
    <property type="component" value="Unassembled WGS sequence"/>
</dbReference>
<name>A0ABR0JWM8_9EURO</name>
<evidence type="ECO:0000256" key="4">
    <source>
        <dbReference type="ARBA" id="ARBA00023163"/>
    </source>
</evidence>
<evidence type="ECO:0000259" key="7">
    <source>
        <dbReference type="Pfam" id="PF04182"/>
    </source>
</evidence>
<dbReference type="InterPro" id="IPR044210">
    <property type="entry name" value="Tfc3-like"/>
</dbReference>
<dbReference type="InterPro" id="IPR046488">
    <property type="entry name" value="Sfc3/Tfc3_C"/>
</dbReference>
<dbReference type="Pfam" id="PF04182">
    <property type="entry name" value="B-block_TFIIIC"/>
    <property type="match status" value="1"/>
</dbReference>
<evidence type="ECO:0000256" key="6">
    <source>
        <dbReference type="SAM" id="MobiDB-lite"/>
    </source>
</evidence>
<evidence type="ECO:0000259" key="8">
    <source>
        <dbReference type="Pfam" id="PF20222"/>
    </source>
</evidence>
<feature type="compositionally biased region" description="Basic residues" evidence="6">
    <location>
        <begin position="1628"/>
        <end position="1646"/>
    </location>
</feature>
<evidence type="ECO:0008006" key="11">
    <source>
        <dbReference type="Google" id="ProtNLM"/>
    </source>
</evidence>
<sequence>MAKSLDQLIDFLLEEIALGAEEGITFRNVVDYTNQFYAQPENPSTVSSPSQQNPSLSIDRNFVAKLWKWLARHEDVSIGHDNEYNNLTFEGLEARFPGILDLSSRATSLPVSAEGSAQPQAEPQQLVVSDSQGLAVPSLCNDGPRVSVSIERIYLAICGHGPDPTRVFPMEYALLCTIAASRHNGILQGELGRTTGQDKRSVPKRTDALQAKGYIVKRTAWIGGHKTSRLILRRFADQRYSSGAGGETTYTLRDVALQVLATLKENSFTTQDDLAMALSMTDPARSHVLSQVVRCLVQKKCLKKVRVAKGPGSSSDDLKVCIQTVREPVDSDWQKSEGDILDLSIEVDNALDTVRMEFNQADDDDAAGAAVDDDAHAPAQSSSVRGPSGRPAWNPDRLLPNVLHELTTVAGEEGITNAIARRDITGLPVRRPIESLLTRLSHGSLKAQPPQTRDLCLVRSSETMDAVNRFVYRTVGSYQSLVQKRQASWSAVTGAEEFTKQLDLAPIPDPACGYDKDEFGFIKDPITKTQTRFGQIRLDDLATMTRAASLLVRSNEPILLENTAGEVCLSWTPESTYDRRSRQSATPMKPPPSTKPPTKPRTAARKGQPGKGRRRKFTEGTQKFWRELFLVKMIQDNPSYSKRGEVGLMSDPACLEMFNNRPSGLDEMVIKTLENNLPVPLSPETVSQAWIDRMNMFFDRSTPGLYFAPSGAQNLSPTQLSCVVVIRSNRLGTIDLSDRRPSATVLFFASSVAHSHLYYRKDAWVAPGQHKEAAMKPKQIPQPRSRKRSKQASRPSQTPDPQPTSRSQSFVEDFGSFNLLPQRGQAPHRRSFVESVVPATPLLKVTVAGTREVRRSSSTTSDSGEDSDATASDRGMSSRLLSSVQHSGERNKADVQSSQTPAPGRESTDDAASGQGLPGRRSSYDSSVGADGRRTPADPETHAGFAQTKATNPIRKRSLQTAHTTPLLTYNPFRTVGDKENSASTSTSSAPTVPPRLGGGPQTSGLAANTSPTLARNTTFGSLHADLLPASSAYDGCGNAEPTRSLHAEVPSPPSPHPSSSARVPFSTSEDVSEFAVDDSATLTAYRGSAKQKQENVIRNATSNALTVAQTPLPDKSTEVRRSGVAESAPGAAEPEAAEVSLVGPSNSVSAGSLVQHADPSSMTRPLVGVEHSTETPLTKTPLPKSTSRPKAPQPRTTQLLEGRHATKYYQRFILELIQMCGGVLPYGAGGPSMLKRAMKAKCVEAGVDSDPNVKQIRSGVNQLAQRGRAKVMHFTFQKNGFNHTKTVVALLQIQLTDGPLIAMQGKISSLPVEEDYVPPEIDTEAERKPSDTVSRDIDSDSEPATARATQRKKRQSQPQRRRDSSTPATARRMSLSPPAPEPSLNVGFLTLKVPRIATIETQSTFTTKYFDLPAEPLQFNTDANALALQTAEPTPATQRRSGIRIPRNTKFNSQTRKIQWRVPKRTPLPMSLKAILAQDHRTEAEAAPEEHAILSAFERAVDFVAIWEQAKYDDLQEQKPGTWNFINHLMPQNELTHMLRESELQFRLVQFEGGQEDAADHREIETDMPAAVSWDVFAQISARMKAKQKKATAATEKRKRKRDDIDGVDGDGEDSDFDALDGEAAKSKRARRQPKASRIIKKRKAATKDDSRQRKQAHMAPRGIGLRNLPQDQAHRMGIVFAVVKVLAGGLDRYVDFKLVARLLPEESETLLRERWKVLSTRYSNDIDALIQDVQIKYLDALADDRVPSVNFDDPQSTNWEGILAWANANINTKDKDLFREIPPTREELLTLNKLEVSEPPSLRNMYNISLNYTQGSREEAWCSVVLGSVPTVLPKLDGEHISPKFPQEDNEKDLAQARARSWVIAAVLTPEQKFNPAYTHKKLLKLAKDARAVDALLEVTMKKLQSDRIVIEKKNGESVVLPDGSILSGTHGWKVSNRYFDKFYQNRVITANMLREAFRYKLEVLDPAFAKDEPVLVSKEPNMEDGEMMAVFNLVSMGMLRIKPGSDVPASRYGLDWEDQGYKTRSMDKNVLSFSTILQPTSTYVEGDPLSHARSSVPVPRGSIDQPDGLGLIPAWFDINHSFQQYIWEMIVGTVIGIISVRPGILSGEIVRSLGWVLSQYDLDLVLQFLLDCTLIQKTYDGWETTDWWWLALGSRCGSGVQSIITEETREM</sequence>
<comment type="caution">
    <text evidence="9">The sequence shown here is derived from an EMBL/GenBank/DDBJ whole genome shotgun (WGS) entry which is preliminary data.</text>
</comment>
<feature type="region of interest" description="Disordered" evidence="6">
    <location>
        <begin position="1151"/>
        <end position="1201"/>
    </location>
</feature>
<feature type="domain" description="B-block binding subunit of TFIIIC" evidence="7">
    <location>
        <begin position="169"/>
        <end position="237"/>
    </location>
</feature>
<feature type="compositionally biased region" description="Acidic residues" evidence="6">
    <location>
        <begin position="1607"/>
        <end position="1622"/>
    </location>
</feature>
<feature type="compositionally biased region" description="Polar residues" evidence="6">
    <location>
        <begin position="1151"/>
        <end position="1164"/>
    </location>
</feature>
<dbReference type="InterPro" id="IPR007309">
    <property type="entry name" value="TFIIIC_Bblock-bd"/>
</dbReference>
<feature type="region of interest" description="Disordered" evidence="6">
    <location>
        <begin position="1036"/>
        <end position="1067"/>
    </location>
</feature>
<feature type="compositionally biased region" description="Polar residues" evidence="6">
    <location>
        <begin position="1003"/>
        <end position="1013"/>
    </location>
</feature>
<feature type="region of interest" description="Disordered" evidence="6">
    <location>
        <begin position="848"/>
        <end position="1013"/>
    </location>
</feature>